<dbReference type="GO" id="GO:0008168">
    <property type="term" value="F:methyltransferase activity"/>
    <property type="evidence" value="ECO:0007669"/>
    <property type="project" value="UniProtKB-KW"/>
</dbReference>
<dbReference type="InterPro" id="IPR041698">
    <property type="entry name" value="Methyltransf_25"/>
</dbReference>
<gene>
    <name evidence="2" type="ORF">B0T15DRAFT_415463</name>
</gene>
<evidence type="ECO:0000259" key="1">
    <source>
        <dbReference type="Pfam" id="PF13649"/>
    </source>
</evidence>
<evidence type="ECO:0000313" key="2">
    <source>
        <dbReference type="EMBL" id="KAK3305188.1"/>
    </source>
</evidence>
<name>A0AAJ0GS75_9PEZI</name>
<dbReference type="InterPro" id="IPR029063">
    <property type="entry name" value="SAM-dependent_MTases_sf"/>
</dbReference>
<sequence>MAPSQPTASLSADAIHAWETIAQYWDATITKHGNKYWRRLQEPCLARLLGPALQRPGCKALDLATGNGLCARWLARNGAHSVLATDGTDEMLRLADAHRQTEEEPWKSKVRLQKLDVTSAADFARLEQNDDGDFGFDIVLMNMAAMDVADLEPLAGALGKGLLAKDGVFVATLLHPVFSTSGAAINIQRRFNPATGEEEITRSRVITEYMDVPPAKGIAVDGQPAKQLYFHRPMHELFATFFRHGLVMDAMEELAFSEDDGEERIESTSNFTQLPIILAFRMRLP</sequence>
<organism evidence="2 3">
    <name type="scientific">Chaetomium strumarium</name>
    <dbReference type="NCBI Taxonomy" id="1170767"/>
    <lineage>
        <taxon>Eukaryota</taxon>
        <taxon>Fungi</taxon>
        <taxon>Dikarya</taxon>
        <taxon>Ascomycota</taxon>
        <taxon>Pezizomycotina</taxon>
        <taxon>Sordariomycetes</taxon>
        <taxon>Sordariomycetidae</taxon>
        <taxon>Sordariales</taxon>
        <taxon>Chaetomiaceae</taxon>
        <taxon>Chaetomium</taxon>
    </lineage>
</organism>
<evidence type="ECO:0000313" key="3">
    <source>
        <dbReference type="Proteomes" id="UP001273166"/>
    </source>
</evidence>
<dbReference type="CDD" id="cd02440">
    <property type="entry name" value="AdoMet_MTases"/>
    <property type="match status" value="1"/>
</dbReference>
<proteinExistence type="predicted"/>
<dbReference type="SUPFAM" id="SSF53335">
    <property type="entry name" value="S-adenosyl-L-methionine-dependent methyltransferases"/>
    <property type="match status" value="1"/>
</dbReference>
<dbReference type="RefSeq" id="XP_062720968.1">
    <property type="nucleotide sequence ID" value="XM_062865461.1"/>
</dbReference>
<comment type="caution">
    <text evidence="2">The sequence shown here is derived from an EMBL/GenBank/DDBJ whole genome shotgun (WGS) entry which is preliminary data.</text>
</comment>
<dbReference type="EMBL" id="JAUDZG010000004">
    <property type="protein sequence ID" value="KAK3305188.1"/>
    <property type="molecule type" value="Genomic_DNA"/>
</dbReference>
<dbReference type="AlphaFoldDB" id="A0AAJ0GS75"/>
<dbReference type="Proteomes" id="UP001273166">
    <property type="component" value="Unassembled WGS sequence"/>
</dbReference>
<protein>
    <submittedName>
        <fullName evidence="2">S-adenosyl-L-methionine-dependent methyltransferase</fullName>
    </submittedName>
</protein>
<feature type="domain" description="Methyltransferase" evidence="1">
    <location>
        <begin position="61"/>
        <end position="144"/>
    </location>
</feature>
<accession>A0AAJ0GS75</accession>
<dbReference type="GeneID" id="87884290"/>
<keyword evidence="2" id="KW-0808">Transferase</keyword>
<dbReference type="Pfam" id="PF13649">
    <property type="entry name" value="Methyltransf_25"/>
    <property type="match status" value="1"/>
</dbReference>
<keyword evidence="3" id="KW-1185">Reference proteome</keyword>
<reference evidence="2" key="1">
    <citation type="journal article" date="2023" name="Mol. Phylogenet. Evol.">
        <title>Genome-scale phylogeny and comparative genomics of the fungal order Sordariales.</title>
        <authorList>
            <person name="Hensen N."/>
            <person name="Bonometti L."/>
            <person name="Westerberg I."/>
            <person name="Brannstrom I.O."/>
            <person name="Guillou S."/>
            <person name="Cros-Aarteil S."/>
            <person name="Calhoun S."/>
            <person name="Haridas S."/>
            <person name="Kuo A."/>
            <person name="Mondo S."/>
            <person name="Pangilinan J."/>
            <person name="Riley R."/>
            <person name="LaButti K."/>
            <person name="Andreopoulos B."/>
            <person name="Lipzen A."/>
            <person name="Chen C."/>
            <person name="Yan M."/>
            <person name="Daum C."/>
            <person name="Ng V."/>
            <person name="Clum A."/>
            <person name="Steindorff A."/>
            <person name="Ohm R.A."/>
            <person name="Martin F."/>
            <person name="Silar P."/>
            <person name="Natvig D.O."/>
            <person name="Lalanne C."/>
            <person name="Gautier V."/>
            <person name="Ament-Velasquez S.L."/>
            <person name="Kruys A."/>
            <person name="Hutchinson M.I."/>
            <person name="Powell A.J."/>
            <person name="Barry K."/>
            <person name="Miller A.N."/>
            <person name="Grigoriev I.V."/>
            <person name="Debuchy R."/>
            <person name="Gladieux P."/>
            <person name="Hiltunen Thoren M."/>
            <person name="Johannesson H."/>
        </authorList>
    </citation>
    <scope>NUCLEOTIDE SEQUENCE</scope>
    <source>
        <strain evidence="2">CBS 333.67</strain>
    </source>
</reference>
<dbReference type="Gene3D" id="3.40.50.150">
    <property type="entry name" value="Vaccinia Virus protein VP39"/>
    <property type="match status" value="1"/>
</dbReference>
<reference evidence="2" key="2">
    <citation type="submission" date="2023-06" db="EMBL/GenBank/DDBJ databases">
        <authorList>
            <consortium name="Lawrence Berkeley National Laboratory"/>
            <person name="Mondo S.J."/>
            <person name="Hensen N."/>
            <person name="Bonometti L."/>
            <person name="Westerberg I."/>
            <person name="Brannstrom I.O."/>
            <person name="Guillou S."/>
            <person name="Cros-Aarteil S."/>
            <person name="Calhoun S."/>
            <person name="Haridas S."/>
            <person name="Kuo A."/>
            <person name="Pangilinan J."/>
            <person name="Riley R."/>
            <person name="Labutti K."/>
            <person name="Andreopoulos B."/>
            <person name="Lipzen A."/>
            <person name="Chen C."/>
            <person name="Yanf M."/>
            <person name="Daum C."/>
            <person name="Ng V."/>
            <person name="Clum A."/>
            <person name="Steindorff A."/>
            <person name="Ohm R."/>
            <person name="Martin F."/>
            <person name="Silar P."/>
            <person name="Natvig D."/>
            <person name="Lalanne C."/>
            <person name="Gautier V."/>
            <person name="Ament-Velasquez S.L."/>
            <person name="Kruys A."/>
            <person name="Hutchinson M.I."/>
            <person name="Powell A.J."/>
            <person name="Barry K."/>
            <person name="Miller A.N."/>
            <person name="Grigoriev I.V."/>
            <person name="Debuchy R."/>
            <person name="Gladieux P."/>
            <person name="Thoren M.H."/>
            <person name="Johannesson H."/>
        </authorList>
    </citation>
    <scope>NUCLEOTIDE SEQUENCE</scope>
    <source>
        <strain evidence="2">CBS 333.67</strain>
    </source>
</reference>
<dbReference type="GO" id="GO:0032259">
    <property type="term" value="P:methylation"/>
    <property type="evidence" value="ECO:0007669"/>
    <property type="project" value="UniProtKB-KW"/>
</dbReference>
<keyword evidence="2" id="KW-0489">Methyltransferase</keyword>